<comment type="caution">
    <text evidence="1">The sequence shown here is derived from an EMBL/GenBank/DDBJ whole genome shotgun (WGS) entry which is preliminary data.</text>
</comment>
<accession>A0A498KG59</accession>
<keyword evidence="2" id="KW-1185">Reference proteome</keyword>
<sequence>MPSNGNKEEEEGDIKVIILCSTDVERVVPGDEAERKFTQNSSRGIALSLHPRMILTLSHLGPCPTTFQARLYRSTILSVLGSVHALMILFLGTHPSHPSWECSGPFSFNFGVHTEPEASEFSKGIVLIGGENVHIRLKGSSPMDDVRCYKHPPILKNKI</sequence>
<name>A0A498KG59_MALDO</name>
<dbReference type="Proteomes" id="UP000290289">
    <property type="component" value="Chromosome 3"/>
</dbReference>
<reference evidence="1 2" key="1">
    <citation type="submission" date="2018-10" db="EMBL/GenBank/DDBJ databases">
        <title>A high-quality apple genome assembly.</title>
        <authorList>
            <person name="Hu J."/>
        </authorList>
    </citation>
    <scope>NUCLEOTIDE SEQUENCE [LARGE SCALE GENOMIC DNA]</scope>
    <source>
        <strain evidence="2">cv. HFTH1</strain>
        <tissue evidence="1">Young leaf</tissue>
    </source>
</reference>
<dbReference type="EMBL" id="RDQH01000329">
    <property type="protein sequence ID" value="RXI04582.1"/>
    <property type="molecule type" value="Genomic_DNA"/>
</dbReference>
<evidence type="ECO:0000313" key="2">
    <source>
        <dbReference type="Proteomes" id="UP000290289"/>
    </source>
</evidence>
<evidence type="ECO:0000313" key="1">
    <source>
        <dbReference type="EMBL" id="RXI04582.1"/>
    </source>
</evidence>
<organism evidence="1 2">
    <name type="scientific">Malus domestica</name>
    <name type="common">Apple</name>
    <name type="synonym">Pyrus malus</name>
    <dbReference type="NCBI Taxonomy" id="3750"/>
    <lineage>
        <taxon>Eukaryota</taxon>
        <taxon>Viridiplantae</taxon>
        <taxon>Streptophyta</taxon>
        <taxon>Embryophyta</taxon>
        <taxon>Tracheophyta</taxon>
        <taxon>Spermatophyta</taxon>
        <taxon>Magnoliopsida</taxon>
        <taxon>eudicotyledons</taxon>
        <taxon>Gunneridae</taxon>
        <taxon>Pentapetalae</taxon>
        <taxon>rosids</taxon>
        <taxon>fabids</taxon>
        <taxon>Rosales</taxon>
        <taxon>Rosaceae</taxon>
        <taxon>Amygdaloideae</taxon>
        <taxon>Maleae</taxon>
        <taxon>Malus</taxon>
    </lineage>
</organism>
<dbReference type="AlphaFoldDB" id="A0A498KG59"/>
<protein>
    <submittedName>
        <fullName evidence="1">Uncharacterized protein</fullName>
    </submittedName>
</protein>
<proteinExistence type="predicted"/>
<gene>
    <name evidence="1" type="ORF">DVH24_038856</name>
</gene>